<gene>
    <name evidence="1" type="ORF">PoMZ_05770</name>
</gene>
<sequence length="213" mass="23965">MAHVPQAPQTPATNPLGNQAWRHIVSQENVPESFVNGFWYQLLRHHFPFPEFMICPEAHVARAAGGGETLRADLLVLQVRPGRTDGYQTRVILAFEGKRGSRTETEFLSHTPQLSNYTSSCTPLVGRKFGALASGPRFLIMAWTQASRPDDIRQITQQEGRIPKSLDRITVQDVNIQDQREGLDRILHYIHTQATTAASRQDRNGWSAATWPL</sequence>
<evidence type="ECO:0000313" key="2">
    <source>
        <dbReference type="Proteomes" id="UP000294847"/>
    </source>
</evidence>
<evidence type="ECO:0000313" key="1">
    <source>
        <dbReference type="EMBL" id="QBZ64079.1"/>
    </source>
</evidence>
<dbReference type="Proteomes" id="UP000294847">
    <property type="component" value="Chromosome 6"/>
</dbReference>
<reference evidence="1 2" key="1">
    <citation type="journal article" date="2019" name="Mol. Biol. Evol.">
        <title>Blast fungal genomes show frequent chromosomal changes, gene gains and losses, and effector gene turnover.</title>
        <authorList>
            <person name="Gomez Luciano L.B."/>
            <person name="Jason Tsai I."/>
            <person name="Chuma I."/>
            <person name="Tosa Y."/>
            <person name="Chen Y.H."/>
            <person name="Li J.Y."/>
            <person name="Li M.Y."/>
            <person name="Jade Lu M.Y."/>
            <person name="Nakayashiki H."/>
            <person name="Li W.H."/>
        </authorList>
    </citation>
    <scope>NUCLEOTIDE SEQUENCE [LARGE SCALE GENOMIC DNA]</scope>
    <source>
        <strain evidence="1">MZ5-1-6</strain>
    </source>
</reference>
<dbReference type="EMBL" id="CP034209">
    <property type="protein sequence ID" value="QBZ64079.1"/>
    <property type="molecule type" value="Genomic_DNA"/>
</dbReference>
<accession>A0A4P7NPD4</accession>
<protein>
    <submittedName>
        <fullName evidence="1">Uncharacterized protein</fullName>
    </submittedName>
</protein>
<name>A0A4P7NPD4_PYROR</name>
<dbReference type="AlphaFoldDB" id="A0A4P7NPD4"/>
<proteinExistence type="predicted"/>
<organism evidence="1 2">
    <name type="scientific">Pyricularia oryzae</name>
    <name type="common">Rice blast fungus</name>
    <name type="synonym">Magnaporthe oryzae</name>
    <dbReference type="NCBI Taxonomy" id="318829"/>
    <lineage>
        <taxon>Eukaryota</taxon>
        <taxon>Fungi</taxon>
        <taxon>Dikarya</taxon>
        <taxon>Ascomycota</taxon>
        <taxon>Pezizomycotina</taxon>
        <taxon>Sordariomycetes</taxon>
        <taxon>Sordariomycetidae</taxon>
        <taxon>Magnaporthales</taxon>
        <taxon>Pyriculariaceae</taxon>
        <taxon>Pyricularia</taxon>
    </lineage>
</organism>